<dbReference type="Proteomes" id="UP001500363">
    <property type="component" value="Unassembled WGS sequence"/>
</dbReference>
<evidence type="ECO:0008006" key="7">
    <source>
        <dbReference type="Google" id="ProtNLM"/>
    </source>
</evidence>
<comment type="caution">
    <text evidence="5">The sequence shown here is derived from an EMBL/GenBank/DDBJ whole genome shotgun (WGS) entry which is preliminary data.</text>
</comment>
<evidence type="ECO:0000259" key="4">
    <source>
        <dbReference type="Pfam" id="PF10648"/>
    </source>
</evidence>
<evidence type="ECO:0000313" key="6">
    <source>
        <dbReference type="Proteomes" id="UP001500363"/>
    </source>
</evidence>
<accession>A0ABP4KWG0</accession>
<dbReference type="InterPro" id="IPR019606">
    <property type="entry name" value="GerMN"/>
</dbReference>
<proteinExistence type="predicted"/>
<reference evidence="6" key="1">
    <citation type="journal article" date="2019" name="Int. J. Syst. Evol. Microbiol.">
        <title>The Global Catalogue of Microorganisms (GCM) 10K type strain sequencing project: providing services to taxonomists for standard genome sequencing and annotation.</title>
        <authorList>
            <consortium name="The Broad Institute Genomics Platform"/>
            <consortium name="The Broad Institute Genome Sequencing Center for Infectious Disease"/>
            <person name="Wu L."/>
            <person name="Ma J."/>
        </authorList>
    </citation>
    <scope>NUCLEOTIDE SEQUENCE [LARGE SCALE GENOMIC DNA]</scope>
    <source>
        <strain evidence="6">JCM 14303</strain>
    </source>
</reference>
<name>A0ABP4KWG0_9ACTN</name>
<dbReference type="RefSeq" id="WP_344167958.1">
    <property type="nucleotide sequence ID" value="NZ_BAAANC010000001.1"/>
</dbReference>
<gene>
    <name evidence="5" type="ORF">GCM10009741_02570</name>
</gene>
<evidence type="ECO:0000256" key="1">
    <source>
        <dbReference type="SAM" id="MobiDB-lite"/>
    </source>
</evidence>
<keyword evidence="2" id="KW-0812">Transmembrane</keyword>
<protein>
    <recommendedName>
        <fullName evidence="7">Sporulation and spore germination protein</fullName>
    </recommendedName>
</protein>
<keyword evidence="2" id="KW-1133">Transmembrane helix</keyword>
<dbReference type="InterPro" id="IPR018911">
    <property type="entry name" value="Gmad2_Ig-like_dom"/>
</dbReference>
<feature type="transmembrane region" description="Helical" evidence="2">
    <location>
        <begin position="49"/>
        <end position="71"/>
    </location>
</feature>
<feature type="compositionally biased region" description="Polar residues" evidence="1">
    <location>
        <begin position="107"/>
        <end position="119"/>
    </location>
</feature>
<keyword evidence="6" id="KW-1185">Reference proteome</keyword>
<dbReference type="EMBL" id="BAAANC010000001">
    <property type="protein sequence ID" value="GAA1509246.1"/>
    <property type="molecule type" value="Genomic_DNA"/>
</dbReference>
<evidence type="ECO:0000313" key="5">
    <source>
        <dbReference type="EMBL" id="GAA1509246.1"/>
    </source>
</evidence>
<feature type="domain" description="Bacterial spore germination immunoglobulin-like" evidence="4">
    <location>
        <begin position="278"/>
        <end position="360"/>
    </location>
</feature>
<feature type="compositionally biased region" description="Low complexity" evidence="1">
    <location>
        <begin position="84"/>
        <end position="102"/>
    </location>
</feature>
<feature type="domain" description="GerMN" evidence="3">
    <location>
        <begin position="142"/>
        <end position="255"/>
    </location>
</feature>
<feature type="compositionally biased region" description="Basic and acidic residues" evidence="1">
    <location>
        <begin position="121"/>
        <end position="135"/>
    </location>
</feature>
<evidence type="ECO:0000259" key="3">
    <source>
        <dbReference type="Pfam" id="PF10646"/>
    </source>
</evidence>
<feature type="region of interest" description="Disordered" evidence="1">
    <location>
        <begin position="79"/>
        <end position="135"/>
    </location>
</feature>
<dbReference type="Pfam" id="PF10646">
    <property type="entry name" value="Germane"/>
    <property type="match status" value="1"/>
</dbReference>
<keyword evidence="2" id="KW-0472">Membrane</keyword>
<organism evidence="5 6">
    <name type="scientific">Kribbella lupini</name>
    <dbReference type="NCBI Taxonomy" id="291602"/>
    <lineage>
        <taxon>Bacteria</taxon>
        <taxon>Bacillati</taxon>
        <taxon>Actinomycetota</taxon>
        <taxon>Actinomycetes</taxon>
        <taxon>Propionibacteriales</taxon>
        <taxon>Kribbellaceae</taxon>
        <taxon>Kribbella</taxon>
    </lineage>
</organism>
<evidence type="ECO:0000256" key="2">
    <source>
        <dbReference type="SAM" id="Phobius"/>
    </source>
</evidence>
<sequence>MNDHQPNDEFDELMRRALHHEADRIEPADGLHEIQARVRNTRTPVNRRPWVVTAGAAVVGTAAAIGAFAVLNDDNRQAGDSEVAGAPSTTATATGAPQSATARPSATLPSTSASVSLPTDETPKAKPTEAGKLEPESSGAIPVYWLGETVGAATGPGVRLYRTFVPFKGRATYSAVQLMASGKSDDPDYSSPWIGAQVSEVRMSGSSIRVDFKSLPKTRLDPDVAQMALQQLVYTVQGASGTTVPVEVTLRGRPVQELFGVAIKQPLGRAQSLDVQAFIWITSPANGAVLKTPFKVAGIAAVNEAQLNWRITSDDSRRVLQEGVATTGEAFKLTPYSFVVAKLPAGRYTLEVFEVSAADGRLTSTDTKTLLVK</sequence>
<dbReference type="Pfam" id="PF10648">
    <property type="entry name" value="Gmad2"/>
    <property type="match status" value="1"/>
</dbReference>